<dbReference type="Proteomes" id="UP000076131">
    <property type="component" value="Unassembled WGS sequence"/>
</dbReference>
<organism evidence="1 2">
    <name type="scientific">Rhodanobacter thiooxydans</name>
    <dbReference type="NCBI Taxonomy" id="416169"/>
    <lineage>
        <taxon>Bacteria</taxon>
        <taxon>Pseudomonadati</taxon>
        <taxon>Pseudomonadota</taxon>
        <taxon>Gammaproteobacteria</taxon>
        <taxon>Lysobacterales</taxon>
        <taxon>Rhodanobacteraceae</taxon>
        <taxon>Rhodanobacter</taxon>
    </lineage>
</organism>
<keyword evidence="2" id="KW-1185">Reference proteome</keyword>
<proteinExistence type="predicted"/>
<name>A0A154QIZ8_9GAMM</name>
<comment type="caution">
    <text evidence="1">The sequence shown here is derived from an EMBL/GenBank/DDBJ whole genome shotgun (WGS) entry which is preliminary data.</text>
</comment>
<dbReference type="EMBL" id="LVJS01000036">
    <property type="protein sequence ID" value="KZC23991.1"/>
    <property type="molecule type" value="Genomic_DNA"/>
</dbReference>
<gene>
    <name evidence="1" type="ORF">RHOFW104T7_10765</name>
</gene>
<accession>A0A154QIZ8</accession>
<evidence type="ECO:0000313" key="1">
    <source>
        <dbReference type="EMBL" id="KZC23991.1"/>
    </source>
</evidence>
<dbReference type="RefSeq" id="WP_063107693.1">
    <property type="nucleotide sequence ID" value="NZ_LVJS01000036.1"/>
</dbReference>
<sequence>MLRIHDPETDASLDLYIPGSLEEAFRVQLGRHFDAGGQSRLTWEMGGWLAVALYQLVDRDLLPPTERQRALAGRICDALDVGIPKEAHTFRGSMADFIRYHLPAFDAYRASIDRCDRKP</sequence>
<dbReference type="AlphaFoldDB" id="A0A154QIZ8"/>
<protein>
    <submittedName>
        <fullName evidence="1">Uncharacterized protein</fullName>
    </submittedName>
</protein>
<reference evidence="1 2" key="1">
    <citation type="journal article" date="2016" name="MBio">
        <title>Lateral Gene Transfer in a Heavy Metal-Contaminated-Groundwater Microbial Community.</title>
        <authorList>
            <person name="Hemme C.L."/>
            <person name="Green S.J."/>
            <person name="Rishishwar L."/>
            <person name="Prakash O."/>
            <person name="Pettenato A."/>
            <person name="Chakraborty R."/>
            <person name="Deutschbauer A.M."/>
            <person name="Van Nostrand J.D."/>
            <person name="Wu L."/>
            <person name="He Z."/>
            <person name="Jordan I.K."/>
            <person name="Hazen T.C."/>
            <person name="Arkin A.P."/>
            <person name="Kostka J.E."/>
            <person name="Zhou J."/>
        </authorList>
    </citation>
    <scope>NUCLEOTIDE SEQUENCE [LARGE SCALE GENOMIC DNA]</scope>
    <source>
        <strain evidence="1 2">FW104-T7</strain>
    </source>
</reference>
<evidence type="ECO:0000313" key="2">
    <source>
        <dbReference type="Proteomes" id="UP000076131"/>
    </source>
</evidence>